<comment type="similarity">
    <text evidence="1 3">Belongs to the short-chain dehydrogenases/reductases (SDR) family.</text>
</comment>
<evidence type="ECO:0000313" key="5">
    <source>
        <dbReference type="Proteomes" id="UP000008672"/>
    </source>
</evidence>
<dbReference type="GO" id="GO:0016491">
    <property type="term" value="F:oxidoreductase activity"/>
    <property type="evidence" value="ECO:0007669"/>
    <property type="project" value="UniProtKB-KW"/>
</dbReference>
<evidence type="ECO:0000256" key="2">
    <source>
        <dbReference type="ARBA" id="ARBA00023002"/>
    </source>
</evidence>
<keyword evidence="2" id="KW-0560">Oxidoreductase</keyword>
<dbReference type="Proteomes" id="UP000008672">
    <property type="component" value="Unassembled WGS sequence"/>
</dbReference>
<evidence type="ECO:0000256" key="1">
    <source>
        <dbReference type="ARBA" id="ARBA00006484"/>
    </source>
</evidence>
<dbReference type="HOGENOM" id="CLU_010194_44_5_1"/>
<name>H3B270_LATCH</name>
<dbReference type="NCBIfam" id="NF004846">
    <property type="entry name" value="PRK06197.1"/>
    <property type="match status" value="1"/>
</dbReference>
<dbReference type="Gene3D" id="3.40.50.720">
    <property type="entry name" value="NAD(P)-binding Rossmann-like Domain"/>
    <property type="match status" value="1"/>
</dbReference>
<dbReference type="RefSeq" id="XP_006001643.1">
    <property type="nucleotide sequence ID" value="XM_006001581.3"/>
</dbReference>
<dbReference type="InterPro" id="IPR036291">
    <property type="entry name" value="NAD(P)-bd_dom_sf"/>
</dbReference>
<dbReference type="AlphaFoldDB" id="H3B270"/>
<dbReference type="CTD" id="751745"/>
<dbReference type="EMBL" id="AFYH01122263">
    <property type="status" value="NOT_ANNOTATED_CDS"/>
    <property type="molecule type" value="Genomic_DNA"/>
</dbReference>
<dbReference type="EMBL" id="AFYH01122262">
    <property type="status" value="NOT_ANNOTATED_CDS"/>
    <property type="molecule type" value="Genomic_DNA"/>
</dbReference>
<accession>H3B270</accession>
<dbReference type="OMA" id="DPWGWVD"/>
<dbReference type="STRING" id="7897.ENSLACP00000015991"/>
<dbReference type="InParanoid" id="H3B270"/>
<dbReference type="eggNOG" id="KOG1208">
    <property type="taxonomic scope" value="Eukaryota"/>
</dbReference>
<keyword evidence="5" id="KW-1185">Reference proteome</keyword>
<dbReference type="PRINTS" id="PR00081">
    <property type="entry name" value="GDHRDH"/>
</dbReference>
<dbReference type="PANTHER" id="PTHR43157:SF54">
    <property type="entry name" value="RETINOL DEHYDROGENASE 12-LIKE ISOFORM X1-RELATED"/>
    <property type="match status" value="1"/>
</dbReference>
<reference evidence="4" key="3">
    <citation type="submission" date="2025-09" db="UniProtKB">
        <authorList>
            <consortium name="Ensembl"/>
        </authorList>
    </citation>
    <scope>IDENTIFICATION</scope>
</reference>
<dbReference type="GeneTree" id="ENSGT00940000162345"/>
<dbReference type="PRINTS" id="PR00080">
    <property type="entry name" value="SDRFAMILY"/>
</dbReference>
<gene>
    <name evidence="4" type="primary">ZGC:153441</name>
</gene>
<dbReference type="OrthoDB" id="191139at2759"/>
<dbReference type="GeneID" id="102349654"/>
<dbReference type="InterPro" id="IPR002347">
    <property type="entry name" value="SDR_fam"/>
</dbReference>
<proteinExistence type="inferred from homology"/>
<dbReference type="PANTHER" id="PTHR43157">
    <property type="entry name" value="PHOSPHATIDYLINOSITOL-GLYCAN BIOSYNTHESIS CLASS F PROTEIN-RELATED"/>
    <property type="match status" value="1"/>
</dbReference>
<organism evidence="4 5">
    <name type="scientific">Latimeria chalumnae</name>
    <name type="common">Coelacanth</name>
    <dbReference type="NCBI Taxonomy" id="7897"/>
    <lineage>
        <taxon>Eukaryota</taxon>
        <taxon>Metazoa</taxon>
        <taxon>Chordata</taxon>
        <taxon>Craniata</taxon>
        <taxon>Vertebrata</taxon>
        <taxon>Euteleostomi</taxon>
        <taxon>Coelacanthiformes</taxon>
        <taxon>Coelacanthidae</taxon>
        <taxon>Latimeria</taxon>
    </lineage>
</organism>
<evidence type="ECO:0000313" key="4">
    <source>
        <dbReference type="Ensembl" id="ENSLACP00000015991.2"/>
    </source>
</evidence>
<reference evidence="5" key="1">
    <citation type="submission" date="2011-08" db="EMBL/GenBank/DDBJ databases">
        <title>The draft genome of Latimeria chalumnae.</title>
        <authorList>
            <person name="Di Palma F."/>
            <person name="Alfoldi J."/>
            <person name="Johnson J."/>
            <person name="Berlin A."/>
            <person name="Gnerre S."/>
            <person name="Jaffe D."/>
            <person name="MacCallum I."/>
            <person name="Young S."/>
            <person name="Walker B.J."/>
            <person name="Lander E."/>
            <person name="Lindblad-Toh K."/>
        </authorList>
    </citation>
    <scope>NUCLEOTIDE SEQUENCE [LARGE SCALE GENOMIC DNA]</scope>
    <source>
        <strain evidence="5">Wild caught</strain>
    </source>
</reference>
<sequence length="329" mass="36192">MDFYEEPLAKYGAATALTAISLVFLRKWITGGVCRSKARLDGKVAVITGANTGIGKETAQDLARRGARIVIACRDTKKGEEAAAEIRKSTGNGNVVVRRLDLASLASVQQFASEIQEAEPRLDVLINNAGVMMCPKGKTEDGFEMQLGVNHLGHFFLTNLLLEKLKSSAPSRIVNVASKGHTFGKIHFDDIFLDKNYKSLDCYNQSKLANILFTKELARKLKGTGVTTYSLHPGVIWTDLGRHVLTGYPLLKKLLTLPLLFFMKTPVQGAQTTIYCAVAEELQDISGLYYSDCALMEPAPQAKDDQAARRLWDLSAKLVGLKEKQQELK</sequence>
<reference evidence="4" key="2">
    <citation type="submission" date="2025-08" db="UniProtKB">
        <authorList>
            <consortium name="Ensembl"/>
        </authorList>
    </citation>
    <scope>IDENTIFICATION</scope>
</reference>
<dbReference type="Ensembl" id="ENSLACT00000016102.2">
    <property type="protein sequence ID" value="ENSLACP00000015991.2"/>
    <property type="gene ID" value="ENSLACG00000014081.2"/>
</dbReference>
<dbReference type="KEGG" id="lcm:102349654"/>
<dbReference type="FunFam" id="3.40.50.720:FF:000353">
    <property type="entry name" value="WW domain-containing oxidoreductase"/>
    <property type="match status" value="1"/>
</dbReference>
<dbReference type="Pfam" id="PF00106">
    <property type="entry name" value="adh_short"/>
    <property type="match status" value="1"/>
</dbReference>
<protein>
    <submittedName>
        <fullName evidence="4">Zgc:153441</fullName>
    </submittedName>
</protein>
<evidence type="ECO:0000256" key="3">
    <source>
        <dbReference type="RuleBase" id="RU000363"/>
    </source>
</evidence>
<dbReference type="SUPFAM" id="SSF51735">
    <property type="entry name" value="NAD(P)-binding Rossmann-fold domains"/>
    <property type="match status" value="1"/>
</dbReference>